<dbReference type="Proteomes" id="UP001302745">
    <property type="component" value="Unassembled WGS sequence"/>
</dbReference>
<protein>
    <submittedName>
        <fullName evidence="2">Uncharacterized protein</fullName>
    </submittedName>
</protein>
<evidence type="ECO:0000256" key="1">
    <source>
        <dbReference type="SAM" id="SignalP"/>
    </source>
</evidence>
<keyword evidence="3" id="KW-1185">Reference proteome</keyword>
<organism evidence="2 3">
    <name type="scientific">Chaetomidium leptoderma</name>
    <dbReference type="NCBI Taxonomy" id="669021"/>
    <lineage>
        <taxon>Eukaryota</taxon>
        <taxon>Fungi</taxon>
        <taxon>Dikarya</taxon>
        <taxon>Ascomycota</taxon>
        <taxon>Pezizomycotina</taxon>
        <taxon>Sordariomycetes</taxon>
        <taxon>Sordariomycetidae</taxon>
        <taxon>Sordariales</taxon>
        <taxon>Chaetomiaceae</taxon>
        <taxon>Chaetomidium</taxon>
    </lineage>
</organism>
<proteinExistence type="predicted"/>
<reference evidence="2" key="2">
    <citation type="submission" date="2023-05" db="EMBL/GenBank/DDBJ databases">
        <authorList>
            <consortium name="Lawrence Berkeley National Laboratory"/>
            <person name="Steindorff A."/>
            <person name="Hensen N."/>
            <person name="Bonometti L."/>
            <person name="Westerberg I."/>
            <person name="Brannstrom I.O."/>
            <person name="Guillou S."/>
            <person name="Cros-Aarteil S."/>
            <person name="Calhoun S."/>
            <person name="Haridas S."/>
            <person name="Kuo A."/>
            <person name="Mondo S."/>
            <person name="Pangilinan J."/>
            <person name="Riley R."/>
            <person name="Labutti K."/>
            <person name="Andreopoulos B."/>
            <person name="Lipzen A."/>
            <person name="Chen C."/>
            <person name="Yanf M."/>
            <person name="Daum C."/>
            <person name="Ng V."/>
            <person name="Clum A."/>
            <person name="Ohm R."/>
            <person name="Martin F."/>
            <person name="Silar P."/>
            <person name="Natvig D."/>
            <person name="Lalanne C."/>
            <person name="Gautier V."/>
            <person name="Ament-Velasquez S.L."/>
            <person name="Kruys A."/>
            <person name="Hutchinson M.I."/>
            <person name="Powell A.J."/>
            <person name="Barry K."/>
            <person name="Miller A.N."/>
            <person name="Grigoriev I.V."/>
            <person name="Debuchy R."/>
            <person name="Gladieux P."/>
            <person name="Thoren M.H."/>
            <person name="Johannesson H."/>
        </authorList>
    </citation>
    <scope>NUCLEOTIDE SEQUENCE</scope>
    <source>
        <strain evidence="2">CBS 538.74</strain>
    </source>
</reference>
<comment type="caution">
    <text evidence="2">The sequence shown here is derived from an EMBL/GenBank/DDBJ whole genome shotgun (WGS) entry which is preliminary data.</text>
</comment>
<dbReference type="AlphaFoldDB" id="A0AAN6VK29"/>
<evidence type="ECO:0000313" key="2">
    <source>
        <dbReference type="EMBL" id="KAK4152755.1"/>
    </source>
</evidence>
<accession>A0AAN6VK29</accession>
<dbReference type="PROSITE" id="PS51257">
    <property type="entry name" value="PROKAR_LIPOPROTEIN"/>
    <property type="match status" value="1"/>
</dbReference>
<sequence>MQRKFLSQVLLATAVSAACTGRPCDPRDKVLKILLEPAVSDAARLFCAAYNAPTATETVTLTETVSDVVTQTIPGDVITVTEPFTITEAATAYSTSYYTVTTPAAETVYKRGADGTDLGPLNVLSQYPESRISSACSCIVPTAPGSQMTVTKTASGAVTETSATTVTIPGEEEVTTVTETATTTTTTTIQTSVPTYVPAPVDVCANKPHRLCCQVMSTINRLGNSICGYTPQTVGEQLGQQCIESE</sequence>
<feature type="chain" id="PRO_5042850633" evidence="1">
    <location>
        <begin position="22"/>
        <end position="246"/>
    </location>
</feature>
<gene>
    <name evidence="2" type="ORF">C8A00DRAFT_34538</name>
</gene>
<evidence type="ECO:0000313" key="3">
    <source>
        <dbReference type="Proteomes" id="UP001302745"/>
    </source>
</evidence>
<keyword evidence="1" id="KW-0732">Signal</keyword>
<name>A0AAN6VK29_9PEZI</name>
<reference evidence="2" key="1">
    <citation type="journal article" date="2023" name="Mol. Phylogenet. Evol.">
        <title>Genome-scale phylogeny and comparative genomics of the fungal order Sordariales.</title>
        <authorList>
            <person name="Hensen N."/>
            <person name="Bonometti L."/>
            <person name="Westerberg I."/>
            <person name="Brannstrom I.O."/>
            <person name="Guillou S."/>
            <person name="Cros-Aarteil S."/>
            <person name="Calhoun S."/>
            <person name="Haridas S."/>
            <person name="Kuo A."/>
            <person name="Mondo S."/>
            <person name="Pangilinan J."/>
            <person name="Riley R."/>
            <person name="LaButti K."/>
            <person name="Andreopoulos B."/>
            <person name="Lipzen A."/>
            <person name="Chen C."/>
            <person name="Yan M."/>
            <person name="Daum C."/>
            <person name="Ng V."/>
            <person name="Clum A."/>
            <person name="Steindorff A."/>
            <person name="Ohm R.A."/>
            <person name="Martin F."/>
            <person name="Silar P."/>
            <person name="Natvig D.O."/>
            <person name="Lalanne C."/>
            <person name="Gautier V."/>
            <person name="Ament-Velasquez S.L."/>
            <person name="Kruys A."/>
            <person name="Hutchinson M.I."/>
            <person name="Powell A.J."/>
            <person name="Barry K."/>
            <person name="Miller A.N."/>
            <person name="Grigoriev I.V."/>
            <person name="Debuchy R."/>
            <person name="Gladieux P."/>
            <person name="Hiltunen Thoren M."/>
            <person name="Johannesson H."/>
        </authorList>
    </citation>
    <scope>NUCLEOTIDE SEQUENCE</scope>
    <source>
        <strain evidence="2">CBS 538.74</strain>
    </source>
</reference>
<dbReference type="EMBL" id="MU856963">
    <property type="protein sequence ID" value="KAK4152755.1"/>
    <property type="molecule type" value="Genomic_DNA"/>
</dbReference>
<feature type="signal peptide" evidence="1">
    <location>
        <begin position="1"/>
        <end position="21"/>
    </location>
</feature>